<protein>
    <submittedName>
        <fullName evidence="2">Uncharacterized protein</fullName>
    </submittedName>
</protein>
<dbReference type="KEGG" id="acan:ACA1_057290"/>
<reference evidence="2 3" key="1">
    <citation type="journal article" date="2013" name="Genome Biol.">
        <title>Genome of Acanthamoeba castellanii highlights extensive lateral gene transfer and early evolution of tyrosine kinase signaling.</title>
        <authorList>
            <person name="Clarke M."/>
            <person name="Lohan A.J."/>
            <person name="Liu B."/>
            <person name="Lagkouvardos I."/>
            <person name="Roy S."/>
            <person name="Zafar N."/>
            <person name="Bertelli C."/>
            <person name="Schilde C."/>
            <person name="Kianianmomeni A."/>
            <person name="Burglin T.R."/>
            <person name="Frech C."/>
            <person name="Turcotte B."/>
            <person name="Kopec K.O."/>
            <person name="Synnott J.M."/>
            <person name="Choo C."/>
            <person name="Paponov I."/>
            <person name="Finkler A."/>
            <person name="Soon Heng Tan C."/>
            <person name="Hutchins A.P."/>
            <person name="Weinmeier T."/>
            <person name="Rattei T."/>
            <person name="Chu J.S."/>
            <person name="Gimenez G."/>
            <person name="Irimia M."/>
            <person name="Rigden D.J."/>
            <person name="Fitzpatrick D.A."/>
            <person name="Lorenzo-Morales J."/>
            <person name="Bateman A."/>
            <person name="Chiu C.H."/>
            <person name="Tang P."/>
            <person name="Hegemann P."/>
            <person name="Fromm H."/>
            <person name="Raoult D."/>
            <person name="Greub G."/>
            <person name="Miranda-Saavedra D."/>
            <person name="Chen N."/>
            <person name="Nash P."/>
            <person name="Ginger M.L."/>
            <person name="Horn M."/>
            <person name="Schaap P."/>
            <person name="Caler L."/>
            <person name="Loftus B."/>
        </authorList>
    </citation>
    <scope>NUCLEOTIDE SEQUENCE [LARGE SCALE GENOMIC DNA]</scope>
    <source>
        <strain evidence="2 3">Neff</strain>
    </source>
</reference>
<accession>L8GVT3</accession>
<name>L8GVT3_ACACF</name>
<dbReference type="RefSeq" id="XP_004339108.1">
    <property type="nucleotide sequence ID" value="XM_004339060.1"/>
</dbReference>
<dbReference type="AlphaFoldDB" id="L8GVT3"/>
<dbReference type="VEuPathDB" id="AmoebaDB:ACA1_057290"/>
<keyword evidence="3" id="KW-1185">Reference proteome</keyword>
<evidence type="ECO:0000313" key="3">
    <source>
        <dbReference type="Proteomes" id="UP000011083"/>
    </source>
</evidence>
<evidence type="ECO:0000256" key="1">
    <source>
        <dbReference type="SAM" id="MobiDB-lite"/>
    </source>
</evidence>
<gene>
    <name evidence="2" type="ORF">ACA1_057290</name>
</gene>
<dbReference type="Proteomes" id="UP000011083">
    <property type="component" value="Unassembled WGS sequence"/>
</dbReference>
<feature type="compositionally biased region" description="Basic and acidic residues" evidence="1">
    <location>
        <begin position="210"/>
        <end position="221"/>
    </location>
</feature>
<dbReference type="SUPFAM" id="SSF81383">
    <property type="entry name" value="F-box domain"/>
    <property type="match status" value="1"/>
</dbReference>
<proteinExistence type="predicted"/>
<organism evidence="2 3">
    <name type="scientific">Acanthamoeba castellanii (strain ATCC 30010 / Neff)</name>
    <dbReference type="NCBI Taxonomy" id="1257118"/>
    <lineage>
        <taxon>Eukaryota</taxon>
        <taxon>Amoebozoa</taxon>
        <taxon>Discosea</taxon>
        <taxon>Longamoebia</taxon>
        <taxon>Centramoebida</taxon>
        <taxon>Acanthamoebidae</taxon>
        <taxon>Acanthamoeba</taxon>
    </lineage>
</organism>
<feature type="region of interest" description="Disordered" evidence="1">
    <location>
        <begin position="196"/>
        <end position="221"/>
    </location>
</feature>
<evidence type="ECO:0000313" key="2">
    <source>
        <dbReference type="EMBL" id="ELR17095.1"/>
    </source>
</evidence>
<dbReference type="GeneID" id="14918172"/>
<sequence>MLGSPLTALLEEENEVLLARYCMASFLPPFGTTSLPPAPGQGHFRPRWLTAAEESSHQAASALLDGPAEAQAEADSSDDDQQQQSPLLALPEELLWLVWELSRPTAADLCRWSLVCRRFDRVACGHVGLWTPLLPPGADLPALLAITSSADCTDPAAAAPPASSLYHHRVNPKYLRLWRRIEAWMRDVAKATSFDDGEEVVEPENAGEGLEAKRKPGDDDKKACPRALFRDTFVYLRREPLEPLPSFKMFLWDRGLRRAPVIKYVVVWNYFPFSEPNVTAVDSEVFGLPPLPASLKTKRARKIYLGSNPAADHLRTSIDAKMGFVQEILDELFHFVAANMHDISSEPKRSPASSCILS</sequence>
<feature type="compositionally biased region" description="Low complexity" evidence="1">
    <location>
        <begin position="59"/>
        <end position="74"/>
    </location>
</feature>
<dbReference type="InterPro" id="IPR036047">
    <property type="entry name" value="F-box-like_dom_sf"/>
</dbReference>
<dbReference type="EMBL" id="KB007974">
    <property type="protein sequence ID" value="ELR17095.1"/>
    <property type="molecule type" value="Genomic_DNA"/>
</dbReference>
<feature type="region of interest" description="Disordered" evidence="1">
    <location>
        <begin position="59"/>
        <end position="84"/>
    </location>
</feature>